<dbReference type="GO" id="GO:0005615">
    <property type="term" value="C:extracellular space"/>
    <property type="evidence" value="ECO:0007669"/>
    <property type="project" value="TreeGrafter"/>
</dbReference>
<dbReference type="AlphaFoldDB" id="A0AAU9WIC0"/>
<dbReference type="EMBL" id="CALNXJ010000013">
    <property type="protein sequence ID" value="CAH3112287.1"/>
    <property type="molecule type" value="Genomic_DNA"/>
</dbReference>
<evidence type="ECO:0000259" key="1">
    <source>
        <dbReference type="Pfam" id="PF07699"/>
    </source>
</evidence>
<dbReference type="SMART" id="SM01411">
    <property type="entry name" value="Ephrin_rec_like"/>
    <property type="match status" value="2"/>
</dbReference>
<organism evidence="2 3">
    <name type="scientific">Pocillopora meandrina</name>
    <dbReference type="NCBI Taxonomy" id="46732"/>
    <lineage>
        <taxon>Eukaryota</taxon>
        <taxon>Metazoa</taxon>
        <taxon>Cnidaria</taxon>
        <taxon>Anthozoa</taxon>
        <taxon>Hexacorallia</taxon>
        <taxon>Scleractinia</taxon>
        <taxon>Astrocoeniina</taxon>
        <taxon>Pocilloporidae</taxon>
        <taxon>Pocillopora</taxon>
    </lineage>
</organism>
<sequence length="448" mass="49212">SEASLIGNYDIMRCYEVDITFHYQIDGGLTNSTITNTKVQFSSLFQQVPSLLSIHPKCYDVAITRKDILNSLPGVKSIFFTIPMIFTGSKNVEDSQISAMIAGCINTLTTRYQGFIDSNTPNISQNGTHNTHNASTISKKRSCCGGNIPPPCCAVGSVNVSRSKCGELKQRMDYICSCLPGFQFDPGSLCQRCPSDTYQDEQGQYSCKRCPGRKQTFGKTGMTSNSSCLGCLPGFHFVTGRSCVPCPSDTYQDEQGQKSCKTCPANTVTFGKTRMTSKANCTDTNPLQVNDQVVFLPENINNETIVVNVTVTAVLASLVRPFKFYVDNVTQPRLLSREVSRRKRLFDLQIRVTDSDPSGITENTARIKLISGDPCKNVLAIYDEAVKYCIKNSESVDGGKKCLSTQCTETAHDWKEALNSASKVPEKDCSADPHNLTVLIRENPLCGK</sequence>
<dbReference type="GO" id="GO:0007165">
    <property type="term" value="P:signal transduction"/>
    <property type="evidence" value="ECO:0007669"/>
    <property type="project" value="TreeGrafter"/>
</dbReference>
<keyword evidence="3" id="KW-1185">Reference proteome</keyword>
<dbReference type="InterPro" id="IPR052071">
    <property type="entry name" value="SCUB_EGF-like_domain"/>
</dbReference>
<reference evidence="2 3" key="1">
    <citation type="submission" date="2022-05" db="EMBL/GenBank/DDBJ databases">
        <authorList>
            <consortium name="Genoscope - CEA"/>
            <person name="William W."/>
        </authorList>
    </citation>
    <scope>NUCLEOTIDE SEQUENCE [LARGE SCALE GENOMIC DNA]</scope>
</reference>
<dbReference type="InterPro" id="IPR009030">
    <property type="entry name" value="Growth_fac_rcpt_cys_sf"/>
</dbReference>
<feature type="non-terminal residue" evidence="2">
    <location>
        <position position="1"/>
    </location>
</feature>
<dbReference type="Gene3D" id="2.10.50.10">
    <property type="entry name" value="Tumor Necrosis Factor Receptor, subunit A, domain 2"/>
    <property type="match status" value="2"/>
</dbReference>
<protein>
    <recommendedName>
        <fullName evidence="1">Tyrosine-protein kinase ephrin type A/B receptor-like domain-containing protein</fullName>
    </recommendedName>
</protein>
<proteinExistence type="predicted"/>
<dbReference type="Pfam" id="PF07699">
    <property type="entry name" value="Ephrin_rec_like"/>
    <property type="match status" value="2"/>
</dbReference>
<gene>
    <name evidence="2" type="ORF">PMEA_00005064</name>
</gene>
<dbReference type="PANTHER" id="PTHR24046">
    <property type="entry name" value="SIGNAL PEPTIDE, CUB AND EGF-LIKE DOMAIN-CONTAINING"/>
    <property type="match status" value="1"/>
</dbReference>
<evidence type="ECO:0000313" key="3">
    <source>
        <dbReference type="Proteomes" id="UP001159428"/>
    </source>
</evidence>
<dbReference type="SUPFAM" id="SSF57184">
    <property type="entry name" value="Growth factor receptor domain"/>
    <property type="match status" value="1"/>
</dbReference>
<comment type="caution">
    <text evidence="2">The sequence shown here is derived from an EMBL/GenBank/DDBJ whole genome shotgun (WGS) entry which is preliminary data.</text>
</comment>
<feature type="domain" description="Tyrosine-protein kinase ephrin type A/B receptor-like" evidence="1">
    <location>
        <begin position="189"/>
        <end position="228"/>
    </location>
</feature>
<accession>A0AAU9WIC0</accession>
<evidence type="ECO:0000313" key="2">
    <source>
        <dbReference type="EMBL" id="CAH3112287.1"/>
    </source>
</evidence>
<name>A0AAU9WIC0_9CNID</name>
<dbReference type="Proteomes" id="UP001159428">
    <property type="component" value="Unassembled WGS sequence"/>
</dbReference>
<dbReference type="PANTHER" id="PTHR24046:SF5">
    <property type="entry name" value="EGF-LIKE DOMAIN-CONTAINING PROTEIN"/>
    <property type="match status" value="1"/>
</dbReference>
<dbReference type="GO" id="GO:0009986">
    <property type="term" value="C:cell surface"/>
    <property type="evidence" value="ECO:0007669"/>
    <property type="project" value="TreeGrafter"/>
</dbReference>
<feature type="domain" description="Tyrosine-protein kinase ephrin type A/B receptor-like" evidence="1">
    <location>
        <begin position="241"/>
        <end position="281"/>
    </location>
</feature>
<dbReference type="InterPro" id="IPR011641">
    <property type="entry name" value="Tyr-kin_ephrin_A/B_rcpt-like"/>
</dbReference>